<keyword evidence="8" id="KW-1185">Reference proteome</keyword>
<dbReference type="SUPFAM" id="SSF51338">
    <property type="entry name" value="Composite domain of metallo-dependent hydrolases"/>
    <property type="match status" value="1"/>
</dbReference>
<dbReference type="GO" id="GO:0008448">
    <property type="term" value="F:N-acetylglucosamine-6-phosphate deacetylase activity"/>
    <property type="evidence" value="ECO:0007669"/>
    <property type="project" value="UniProtKB-EC"/>
</dbReference>
<dbReference type="Gene3D" id="3.20.20.140">
    <property type="entry name" value="Metal-dependent hydrolases"/>
    <property type="match status" value="1"/>
</dbReference>
<geneLocation type="plasmid" evidence="7 8">
    <name>unnamed1</name>
</geneLocation>
<keyword evidence="2" id="KW-0479">Metal-binding</keyword>
<sequence>MNTVDVLNGQALIAGQWRSSARLVMDGGRIVSIDEAGDADQVIDLQGGYLLPGFVDTQVNGGGGVLFNDCPTVDGVAAIAAAHARFGTTALLPTLISDSVEAVAAALDAVDDAIAQGVPGIVGVHIEGPFINPARKGIHSEARLRRLDDAAMALLTRPRRGVVMLTIAPELAAPEQIVALTRAGVIISAGHTDATYEEAIAGFDHGVRGVTHLYNAMTPLQHRAPGMVGAAFDRDDVYCGLIVDGVHVATPAVRLACRVKGAERLMLVTDAMPGVGNGGKPFMLDGRPIYVRDGMCTDAAGTLAGSGLDMATALRNTITMTGLPVEQVSNMASATPAAFLGLEGRIGRIAAGMAADFVALGADLRVAQTWIGGACRFVG</sequence>
<evidence type="ECO:0000259" key="6">
    <source>
        <dbReference type="Pfam" id="PF01979"/>
    </source>
</evidence>
<evidence type="ECO:0000256" key="5">
    <source>
        <dbReference type="PIRNR" id="PIRNR038994"/>
    </source>
</evidence>
<keyword evidence="4 5" id="KW-0119">Carbohydrate metabolism</keyword>
<dbReference type="InterPro" id="IPR003764">
    <property type="entry name" value="GlcNAc_6-P_deAcase"/>
</dbReference>
<dbReference type="EMBL" id="CP117418">
    <property type="protein sequence ID" value="WCT79621.1"/>
    <property type="molecule type" value="Genomic_DNA"/>
</dbReference>
<name>A0ABY7U290_9SPHN</name>
<dbReference type="PANTHER" id="PTHR11113:SF14">
    <property type="entry name" value="N-ACETYLGLUCOSAMINE-6-PHOSPHATE DEACETYLASE"/>
    <property type="match status" value="1"/>
</dbReference>
<comment type="similarity">
    <text evidence="1 5">Belongs to the metallo-dependent hydrolases superfamily. NagA family.</text>
</comment>
<evidence type="ECO:0000256" key="1">
    <source>
        <dbReference type="ARBA" id="ARBA00010716"/>
    </source>
</evidence>
<organism evidence="7 8">
    <name type="scientific">Novosphingobium humi</name>
    <dbReference type="NCBI Taxonomy" id="2282397"/>
    <lineage>
        <taxon>Bacteria</taxon>
        <taxon>Pseudomonadati</taxon>
        <taxon>Pseudomonadota</taxon>
        <taxon>Alphaproteobacteria</taxon>
        <taxon>Sphingomonadales</taxon>
        <taxon>Sphingomonadaceae</taxon>
        <taxon>Novosphingobium</taxon>
    </lineage>
</organism>
<dbReference type="NCBIfam" id="TIGR00221">
    <property type="entry name" value="nagA"/>
    <property type="match status" value="1"/>
</dbReference>
<evidence type="ECO:0000256" key="2">
    <source>
        <dbReference type="ARBA" id="ARBA00022723"/>
    </source>
</evidence>
<dbReference type="EC" id="3.5.1.25" evidence="7"/>
<reference evidence="7 8" key="1">
    <citation type="submission" date="2023-02" db="EMBL/GenBank/DDBJ databases">
        <title>Genome sequence of Novosphingobium humi KACC 19094.</title>
        <authorList>
            <person name="Kim S."/>
            <person name="Heo J."/>
            <person name="Kwon S.-W."/>
        </authorList>
    </citation>
    <scope>NUCLEOTIDE SEQUENCE [LARGE SCALE GENOMIC DNA]</scope>
    <source>
        <strain evidence="7 8">KACC 19094</strain>
        <plasmid evidence="7 8">unnamed1</plasmid>
    </source>
</reference>
<evidence type="ECO:0000313" key="7">
    <source>
        <dbReference type="EMBL" id="WCT79621.1"/>
    </source>
</evidence>
<dbReference type="PANTHER" id="PTHR11113">
    <property type="entry name" value="N-ACETYLGLUCOSAMINE-6-PHOSPHATE DEACETYLASE"/>
    <property type="match status" value="1"/>
</dbReference>
<dbReference type="SUPFAM" id="SSF51556">
    <property type="entry name" value="Metallo-dependent hydrolases"/>
    <property type="match status" value="1"/>
</dbReference>
<protein>
    <submittedName>
        <fullName evidence="7">N-acetylglucosamine-6-phosphate deacetylase</fullName>
        <ecNumber evidence="7">3.5.1.25</ecNumber>
    </submittedName>
</protein>
<evidence type="ECO:0000256" key="4">
    <source>
        <dbReference type="ARBA" id="ARBA00023277"/>
    </source>
</evidence>
<evidence type="ECO:0000313" key="8">
    <source>
        <dbReference type="Proteomes" id="UP001218231"/>
    </source>
</evidence>
<dbReference type="InterPro" id="IPR032466">
    <property type="entry name" value="Metal_Hydrolase"/>
</dbReference>
<keyword evidence="7" id="KW-0614">Plasmid</keyword>
<keyword evidence="3 5" id="KW-0378">Hydrolase</keyword>
<evidence type="ECO:0000256" key="3">
    <source>
        <dbReference type="ARBA" id="ARBA00022801"/>
    </source>
</evidence>
<dbReference type="Pfam" id="PF01979">
    <property type="entry name" value="Amidohydro_1"/>
    <property type="match status" value="1"/>
</dbReference>
<proteinExistence type="inferred from homology"/>
<dbReference type="CDD" id="cd00854">
    <property type="entry name" value="NagA"/>
    <property type="match status" value="1"/>
</dbReference>
<dbReference type="InterPro" id="IPR011059">
    <property type="entry name" value="Metal-dep_hydrolase_composite"/>
</dbReference>
<dbReference type="InterPro" id="IPR006680">
    <property type="entry name" value="Amidohydro-rel"/>
</dbReference>
<accession>A0ABY7U290</accession>
<dbReference type="PIRSF" id="PIRSF038994">
    <property type="entry name" value="NagA"/>
    <property type="match status" value="1"/>
</dbReference>
<feature type="domain" description="Amidohydrolase-related" evidence="6">
    <location>
        <begin position="49"/>
        <end position="373"/>
    </location>
</feature>
<dbReference type="RefSeq" id="WP_273619892.1">
    <property type="nucleotide sequence ID" value="NZ_CP117418.1"/>
</dbReference>
<dbReference type="Gene3D" id="2.30.40.10">
    <property type="entry name" value="Urease, subunit C, domain 1"/>
    <property type="match status" value="1"/>
</dbReference>
<gene>
    <name evidence="7" type="primary">nagA</name>
    <name evidence="7" type="ORF">PQ457_16270</name>
</gene>
<dbReference type="Proteomes" id="UP001218231">
    <property type="component" value="Plasmid unnamed1"/>
</dbReference>